<dbReference type="InterPro" id="IPR037171">
    <property type="entry name" value="NagB/RpiA_transferase-like"/>
</dbReference>
<dbReference type="InterPro" id="IPR024185">
    <property type="entry name" value="FTHF_cligase-like_sf"/>
</dbReference>
<accession>A0A0G4Q4K6</accession>
<dbReference type="EMBL" id="CVRY01000002">
    <property type="protein sequence ID" value="CRL60897.1"/>
    <property type="molecule type" value="Genomic_DNA"/>
</dbReference>
<evidence type="ECO:0000313" key="2">
    <source>
        <dbReference type="EMBL" id="CRL60897.1"/>
    </source>
</evidence>
<dbReference type="PANTHER" id="PTHR43682:SF1">
    <property type="entry name" value="LACTATE UTILIZATION PROTEIN C"/>
    <property type="match status" value="1"/>
</dbReference>
<dbReference type="PANTHER" id="PTHR43682">
    <property type="entry name" value="LACTATE UTILIZATION PROTEIN C"/>
    <property type="match status" value="1"/>
</dbReference>
<dbReference type="RefSeq" id="WP_072063316.1">
    <property type="nucleotide sequence ID" value="NZ_CVRY01000002.1"/>
</dbReference>
<organism evidence="2 3">
    <name type="scientific">Proteus penneri</name>
    <dbReference type="NCBI Taxonomy" id="102862"/>
    <lineage>
        <taxon>Bacteria</taxon>
        <taxon>Pseudomonadati</taxon>
        <taxon>Pseudomonadota</taxon>
        <taxon>Gammaproteobacteria</taxon>
        <taxon>Enterobacterales</taxon>
        <taxon>Morganellaceae</taxon>
        <taxon>Proteus</taxon>
    </lineage>
</organism>
<gene>
    <name evidence="2" type="primary">lutC_1</name>
    <name evidence="2" type="ORF">BN1804_01185</name>
</gene>
<sequence length="234" mass="25785">MLNEQNRNEFLQTIAEKLGRPIAHKPQPQPTPVNNLAKTRLINLTQDELCKEFTDFAQTQMVKCVVSKPEELINSLIDLCESYDCKGSVVISGDDRLDALGVTKAISEKYETYIWNPELGHENIIHAERSQIGIVFAEAGLTESGGIVLFSSPEKGRAVSLLPETSIVILRKSDILPRVAQIAERLHKMAQEGVRMPSCINLIGGASSTADIELIKVWGVHGPVHAAYLIIEDC</sequence>
<dbReference type="Gene3D" id="3.40.50.10420">
    <property type="entry name" value="NagB/RpiA/CoA transferase-like"/>
    <property type="match status" value="1"/>
</dbReference>
<dbReference type="Proteomes" id="UP000183920">
    <property type="component" value="Unassembled WGS sequence"/>
</dbReference>
<proteinExistence type="predicted"/>
<protein>
    <submittedName>
        <fullName evidence="2">Lactate utilization protein C</fullName>
    </submittedName>
</protein>
<dbReference type="AlphaFoldDB" id="A0A0G4Q4K6"/>
<evidence type="ECO:0000259" key="1">
    <source>
        <dbReference type="Pfam" id="PF02589"/>
    </source>
</evidence>
<dbReference type="InterPro" id="IPR003741">
    <property type="entry name" value="LUD_dom"/>
</dbReference>
<evidence type="ECO:0000313" key="3">
    <source>
        <dbReference type="Proteomes" id="UP000183920"/>
    </source>
</evidence>
<reference evidence="3" key="1">
    <citation type="submission" date="2015-06" db="EMBL/GenBank/DDBJ databases">
        <authorList>
            <person name="Urmite Genomes"/>
        </authorList>
    </citation>
    <scope>NUCLEOTIDE SEQUENCE [LARGE SCALE GENOMIC DNA]</scope>
    <source>
        <strain evidence="3">CSUR P1867</strain>
    </source>
</reference>
<dbReference type="SUPFAM" id="SSF100950">
    <property type="entry name" value="NagB/RpiA/CoA transferase-like"/>
    <property type="match status" value="1"/>
</dbReference>
<name>A0A0G4Q4K6_9GAMM</name>
<feature type="domain" description="LUD" evidence="1">
    <location>
        <begin position="65"/>
        <end position="231"/>
    </location>
</feature>
<dbReference type="Pfam" id="PF02589">
    <property type="entry name" value="LUD_dom"/>
    <property type="match status" value="1"/>
</dbReference>